<dbReference type="SUPFAM" id="SSF53383">
    <property type="entry name" value="PLP-dependent transferases"/>
    <property type="match status" value="1"/>
</dbReference>
<feature type="binding site" evidence="13">
    <location>
        <position position="280"/>
    </location>
    <ligand>
        <name>substrate</name>
    </ligand>
</feature>
<keyword evidence="9 13" id="KW-0093">Biotin biosynthesis</keyword>
<dbReference type="GO" id="GO:0009102">
    <property type="term" value="P:biotin biosynthetic process"/>
    <property type="evidence" value="ECO:0007669"/>
    <property type="project" value="UniProtKB-UniRule"/>
</dbReference>
<evidence type="ECO:0000256" key="12">
    <source>
        <dbReference type="ARBA" id="ARBA00060970"/>
    </source>
</evidence>
<dbReference type="InterPro" id="IPR015424">
    <property type="entry name" value="PyrdxlP-dep_Trfase"/>
</dbReference>
<organism evidence="14 15">
    <name type="scientific">Blastopirellula marina</name>
    <dbReference type="NCBI Taxonomy" id="124"/>
    <lineage>
        <taxon>Bacteria</taxon>
        <taxon>Pseudomonadati</taxon>
        <taxon>Planctomycetota</taxon>
        <taxon>Planctomycetia</taxon>
        <taxon>Pirellulales</taxon>
        <taxon>Pirellulaceae</taxon>
        <taxon>Blastopirellula</taxon>
    </lineage>
</organism>
<dbReference type="GO" id="GO:0005737">
    <property type="term" value="C:cytoplasm"/>
    <property type="evidence" value="ECO:0007669"/>
    <property type="project" value="UniProtKB-SubCell"/>
</dbReference>
<dbReference type="InterPro" id="IPR049704">
    <property type="entry name" value="Aminotrans_3_PPA_site"/>
</dbReference>
<dbReference type="EC" id="2.6.1.62" evidence="13"/>
<dbReference type="Gene3D" id="3.90.1150.10">
    <property type="entry name" value="Aspartate Aminotransferase, domain 1"/>
    <property type="match status" value="1"/>
</dbReference>
<feature type="binding site" evidence="13">
    <location>
        <begin position="114"/>
        <end position="115"/>
    </location>
    <ligand>
        <name>pyridoxal 5'-phosphate</name>
        <dbReference type="ChEBI" id="CHEBI:597326"/>
    </ligand>
</feature>
<dbReference type="InterPro" id="IPR005815">
    <property type="entry name" value="BioA"/>
</dbReference>
<dbReference type="PROSITE" id="PS00600">
    <property type="entry name" value="AA_TRANSFER_CLASS_3"/>
    <property type="match status" value="1"/>
</dbReference>
<dbReference type="PANTHER" id="PTHR42684:SF17">
    <property type="entry name" value="ADENOSYLMETHIONINE-8-AMINO-7-OXONONANOATE AMINOTRANSFERASE"/>
    <property type="match status" value="1"/>
</dbReference>
<comment type="cofactor">
    <cofactor evidence="1 13">
        <name>pyridoxal 5'-phosphate</name>
        <dbReference type="ChEBI" id="CHEBI:597326"/>
    </cofactor>
</comment>
<dbReference type="Proteomes" id="UP000238322">
    <property type="component" value="Unassembled WGS sequence"/>
</dbReference>
<keyword evidence="10 13" id="KW-0663">Pyridoxal phosphate</keyword>
<keyword evidence="5 13" id="KW-0963">Cytoplasm</keyword>
<comment type="pathway">
    <text evidence="3 13">Cofactor biosynthesis; biotin biosynthesis; 7,8-diaminononanoate from 8-amino-7-oxononanoate (SAM route): step 1/1.</text>
</comment>
<feature type="binding site" evidence="13">
    <location>
        <position position="251"/>
    </location>
    <ligand>
        <name>pyridoxal 5'-phosphate</name>
        <dbReference type="ChEBI" id="CHEBI:597326"/>
    </ligand>
</feature>
<comment type="caution">
    <text evidence="13">Lacks conserved residue(s) required for the propagation of feature annotation.</text>
</comment>
<evidence type="ECO:0000256" key="13">
    <source>
        <dbReference type="HAMAP-Rule" id="MF_00834"/>
    </source>
</evidence>
<evidence type="ECO:0000256" key="1">
    <source>
        <dbReference type="ARBA" id="ARBA00001933"/>
    </source>
</evidence>
<feature type="binding site" evidence="13">
    <location>
        <position position="149"/>
    </location>
    <ligand>
        <name>substrate</name>
    </ligand>
</feature>
<dbReference type="HAMAP" id="MF_00834">
    <property type="entry name" value="BioA"/>
    <property type="match status" value="1"/>
</dbReference>
<dbReference type="OrthoDB" id="9816013at2"/>
<evidence type="ECO:0000256" key="6">
    <source>
        <dbReference type="ARBA" id="ARBA00022576"/>
    </source>
</evidence>
<accession>A0A2S8FW69</accession>
<evidence type="ECO:0000313" key="15">
    <source>
        <dbReference type="Proteomes" id="UP000238322"/>
    </source>
</evidence>
<dbReference type="EMBL" id="PUHY01000006">
    <property type="protein sequence ID" value="PQO36403.1"/>
    <property type="molecule type" value="Genomic_DNA"/>
</dbReference>
<dbReference type="PIRSF" id="PIRSF000521">
    <property type="entry name" value="Transaminase_4ab_Lys_Orn"/>
    <property type="match status" value="1"/>
</dbReference>
<evidence type="ECO:0000256" key="7">
    <source>
        <dbReference type="ARBA" id="ARBA00022679"/>
    </source>
</evidence>
<gene>
    <name evidence="13 14" type="primary">bioA</name>
    <name evidence="14" type="ORF">C5Y83_08490</name>
</gene>
<dbReference type="InterPro" id="IPR015422">
    <property type="entry name" value="PyrdxlP-dep_Trfase_small"/>
</dbReference>
<evidence type="ECO:0000313" key="14">
    <source>
        <dbReference type="EMBL" id="PQO36403.1"/>
    </source>
</evidence>
<evidence type="ECO:0000256" key="5">
    <source>
        <dbReference type="ARBA" id="ARBA00022490"/>
    </source>
</evidence>
<evidence type="ECO:0000256" key="9">
    <source>
        <dbReference type="ARBA" id="ARBA00022756"/>
    </source>
</evidence>
<evidence type="ECO:0000256" key="8">
    <source>
        <dbReference type="ARBA" id="ARBA00022691"/>
    </source>
</evidence>
<dbReference type="UniPathway" id="UPA00078">
    <property type="reaction ID" value="UER00160"/>
</dbReference>
<feature type="modified residue" description="N6-(pyridoxal phosphate)lysine" evidence="13">
    <location>
        <position position="280"/>
    </location>
</feature>
<comment type="subunit">
    <text evidence="4 13">Homodimer.</text>
</comment>
<dbReference type="GO" id="GO:0004015">
    <property type="term" value="F:adenosylmethionine-8-amino-7-oxononanoate transaminase activity"/>
    <property type="evidence" value="ECO:0007669"/>
    <property type="project" value="UniProtKB-UniRule"/>
</dbReference>
<evidence type="ECO:0000256" key="11">
    <source>
        <dbReference type="ARBA" id="ARBA00048449"/>
    </source>
</evidence>
<dbReference type="CDD" id="cd00610">
    <property type="entry name" value="OAT_like"/>
    <property type="match status" value="1"/>
</dbReference>
<keyword evidence="7 13" id="KW-0808">Transferase</keyword>
<name>A0A2S8FW69_9BACT</name>
<evidence type="ECO:0000256" key="4">
    <source>
        <dbReference type="ARBA" id="ARBA00011738"/>
    </source>
</evidence>
<feature type="binding site" evidence="13">
    <location>
        <position position="410"/>
    </location>
    <ligand>
        <name>substrate</name>
    </ligand>
</feature>
<feature type="site" description="Participates in the substrate recognition with KAPA and in a stacking interaction with the adenine ring of SAM" evidence="13">
    <location>
        <position position="20"/>
    </location>
</feature>
<keyword evidence="6 13" id="KW-0032">Aminotransferase</keyword>
<sequence>MNPTAEQLTDWDKRYVWHAFTQMACYEPLIIESAEGCELIDIEGRRLLDGVSSMWCNVHGHRHPKLDQAVKDQLDKVAHVTNLGCSNSTAILLAKRLAEITPGDLNHSFFCSDGASALEVAIKLAFQYWHQCDNPRPKKTTYIGFEDAYHGDTIGTISVGGVDQFNAVFKPLMFPVHRLPIPDRRVPDEASACTYHLRILEESLEKHHEAIAALVIEPLVLGAAGMIVQPPGYLRGVRELTKKYNVLMIADEVAVGLGRTGTMFACQQEEVVPDILCLGKGLSGGYLPMSAAIATTEIWNAYLGEFSEAKQLCHGHTFGGNPLGSAVALATIDLFDEEKTLKQLPPKVARITEHLAKLKKHPHVGDVRQRGMIAAVEIVRDKVTGEHFPWTERHGHQVCQFALKHGVWIRPLGDVLVIMPPLSVSLEQIDQLCEVIGAGIDAVTKGKDASR</sequence>
<evidence type="ECO:0000256" key="3">
    <source>
        <dbReference type="ARBA" id="ARBA00005063"/>
    </source>
</evidence>
<dbReference type="PANTHER" id="PTHR42684">
    <property type="entry name" value="ADENOSYLMETHIONINE-8-AMINO-7-OXONONANOATE AMINOTRANSFERASE"/>
    <property type="match status" value="1"/>
</dbReference>
<comment type="caution">
    <text evidence="14">The sequence shown here is derived from an EMBL/GenBank/DDBJ whole genome shotgun (WGS) entry which is preliminary data.</text>
</comment>
<protein>
    <recommendedName>
        <fullName evidence="13">Adenosylmethionine-8-amino-7-oxononanoate aminotransferase</fullName>
        <ecNumber evidence="13">2.6.1.62</ecNumber>
    </recommendedName>
    <alternativeName>
        <fullName evidence="13">7,8-diamino-pelargonic acid aminotransferase</fullName>
        <shortName evidence="13">DAPA AT</shortName>
        <shortName evidence="13">DAPA aminotransferase</shortName>
    </alternativeName>
    <alternativeName>
        <fullName evidence="13">7,8-diaminononanoate synthase</fullName>
        <shortName evidence="13">DANS</shortName>
    </alternativeName>
    <alternativeName>
        <fullName evidence="13">Diaminopelargonic acid synthase</fullName>
    </alternativeName>
</protein>
<comment type="function">
    <text evidence="13">Catalyzes the transfer of the alpha-amino group from S-adenosyl-L-methionine (SAM) to 7-keto-8-aminopelargonic acid (KAPA) to form 7,8-diaminopelargonic acid (DAPA). It is the only aminotransferase known to utilize SAM as an amino donor.</text>
</comment>
<dbReference type="AlphaFoldDB" id="A0A2S8FW69"/>
<dbReference type="FunFam" id="3.40.640.10:FF:000078">
    <property type="entry name" value="Adenosylmethionine-8-amino-7-oxononanoate aminotransferase"/>
    <property type="match status" value="1"/>
</dbReference>
<feature type="binding site" evidence="13">
    <location>
        <position position="315"/>
    </location>
    <ligand>
        <name>substrate</name>
    </ligand>
</feature>
<keyword evidence="8 13" id="KW-0949">S-adenosyl-L-methionine</keyword>
<dbReference type="InterPro" id="IPR005814">
    <property type="entry name" value="Aminotrans_3"/>
</dbReference>
<comment type="subcellular location">
    <subcellularLocation>
        <location evidence="2 13">Cytoplasm</location>
    </subcellularLocation>
</comment>
<dbReference type="GO" id="GO:0030170">
    <property type="term" value="F:pyridoxal phosphate binding"/>
    <property type="evidence" value="ECO:0007669"/>
    <property type="project" value="UniProtKB-UniRule"/>
</dbReference>
<dbReference type="Pfam" id="PF00202">
    <property type="entry name" value="Aminotran_3"/>
    <property type="match status" value="1"/>
</dbReference>
<dbReference type="NCBIfam" id="TIGR00508">
    <property type="entry name" value="bioA"/>
    <property type="match status" value="1"/>
</dbReference>
<dbReference type="InterPro" id="IPR015421">
    <property type="entry name" value="PyrdxlP-dep_Trfase_major"/>
</dbReference>
<feature type="binding site" evidence="13">
    <location>
        <begin position="316"/>
        <end position="317"/>
    </location>
    <ligand>
        <name>pyridoxal 5'-phosphate</name>
        <dbReference type="ChEBI" id="CHEBI:597326"/>
    </ligand>
</feature>
<comment type="similarity">
    <text evidence="12 13">Belongs to the class-III pyridoxal-phosphate-dependent aminotransferase family. BioA subfamily.</text>
</comment>
<evidence type="ECO:0000256" key="2">
    <source>
        <dbReference type="ARBA" id="ARBA00004496"/>
    </source>
</evidence>
<reference evidence="14 15" key="1">
    <citation type="submission" date="2018-02" db="EMBL/GenBank/DDBJ databases">
        <title>Comparative genomes isolates from brazilian mangrove.</title>
        <authorList>
            <person name="Araujo J.E."/>
            <person name="Taketani R.G."/>
            <person name="Silva M.C.P."/>
            <person name="Loureco M.V."/>
            <person name="Andreote F.D."/>
        </authorList>
    </citation>
    <scope>NUCLEOTIDE SEQUENCE [LARGE SCALE GENOMIC DNA]</scope>
    <source>
        <strain evidence="14 15">Hex-1 MGV</strain>
    </source>
</reference>
<proteinExistence type="inferred from homology"/>
<dbReference type="Gene3D" id="3.40.640.10">
    <property type="entry name" value="Type I PLP-dependent aspartate aminotransferase-like (Major domain)"/>
    <property type="match status" value="1"/>
</dbReference>
<evidence type="ECO:0000256" key="10">
    <source>
        <dbReference type="ARBA" id="ARBA00022898"/>
    </source>
</evidence>
<comment type="catalytic activity">
    <reaction evidence="11 13">
        <text>(8S)-8-amino-7-oxononanoate + S-adenosyl-L-methionine = S-adenosyl-4-methylsulfanyl-2-oxobutanoate + (7R,8S)-7,8-diammoniononanoate</text>
        <dbReference type="Rhea" id="RHEA:16861"/>
        <dbReference type="ChEBI" id="CHEBI:16490"/>
        <dbReference type="ChEBI" id="CHEBI:59789"/>
        <dbReference type="ChEBI" id="CHEBI:149468"/>
        <dbReference type="ChEBI" id="CHEBI:149469"/>
        <dbReference type="EC" id="2.6.1.62"/>
    </reaction>
</comment>